<dbReference type="Pfam" id="PF13191">
    <property type="entry name" value="AAA_16"/>
    <property type="match status" value="1"/>
</dbReference>
<keyword evidence="1" id="KW-0547">Nucleotide-binding</keyword>
<name>A0A4Y9FZ25_9MICO</name>
<dbReference type="PANTHER" id="PTHR16305:SF35">
    <property type="entry name" value="TRANSCRIPTIONAL ACTIVATOR DOMAIN"/>
    <property type="match status" value="1"/>
</dbReference>
<dbReference type="RefSeq" id="WP_135112178.1">
    <property type="nucleotide sequence ID" value="NZ_JADGLL010000001.1"/>
</dbReference>
<dbReference type="SUPFAM" id="SSF48452">
    <property type="entry name" value="TPR-like"/>
    <property type="match status" value="1"/>
</dbReference>
<dbReference type="Gene3D" id="3.40.50.300">
    <property type="entry name" value="P-loop containing nucleotide triphosphate hydrolases"/>
    <property type="match status" value="1"/>
</dbReference>
<dbReference type="Proteomes" id="UP000298358">
    <property type="component" value="Unassembled WGS sequence"/>
</dbReference>
<protein>
    <recommendedName>
        <fullName evidence="3">HTH luxR-type domain-containing protein</fullName>
    </recommendedName>
</protein>
<dbReference type="EMBL" id="SPQB01000001">
    <property type="protein sequence ID" value="TFU34673.1"/>
    <property type="molecule type" value="Genomic_DNA"/>
</dbReference>
<dbReference type="GO" id="GO:0003677">
    <property type="term" value="F:DNA binding"/>
    <property type="evidence" value="ECO:0007669"/>
    <property type="project" value="InterPro"/>
</dbReference>
<dbReference type="InterPro" id="IPR036388">
    <property type="entry name" value="WH-like_DNA-bd_sf"/>
</dbReference>
<proteinExistence type="predicted"/>
<dbReference type="PANTHER" id="PTHR16305">
    <property type="entry name" value="TESTICULAR SOLUBLE ADENYLYL CYCLASE"/>
    <property type="match status" value="1"/>
</dbReference>
<evidence type="ECO:0000256" key="2">
    <source>
        <dbReference type="ARBA" id="ARBA00022840"/>
    </source>
</evidence>
<dbReference type="CDD" id="cd06170">
    <property type="entry name" value="LuxR_C_like"/>
    <property type="match status" value="1"/>
</dbReference>
<accession>A0A4Y9FZ25</accession>
<gene>
    <name evidence="4" type="ORF">E4U02_00790</name>
</gene>
<dbReference type="AlphaFoldDB" id="A0A4Y9FZ25"/>
<dbReference type="InterPro" id="IPR027417">
    <property type="entry name" value="P-loop_NTPase"/>
</dbReference>
<dbReference type="InterPro" id="IPR011990">
    <property type="entry name" value="TPR-like_helical_dom_sf"/>
</dbReference>
<dbReference type="InterPro" id="IPR041664">
    <property type="entry name" value="AAA_16"/>
</dbReference>
<reference evidence="4 5" key="1">
    <citation type="submission" date="2019-03" db="EMBL/GenBank/DDBJ databases">
        <title>Diversity of the mouse oral microbiome.</title>
        <authorList>
            <person name="Joseph S."/>
            <person name="Aduse-Opoku J."/>
            <person name="Curtis M."/>
            <person name="Wade W."/>
            <person name="Hashim A."/>
        </authorList>
    </citation>
    <scope>NUCLEOTIDE SEQUENCE [LARGE SCALE GENOMIC DNA]</scope>
    <source>
        <strain evidence="4 5">P1012</strain>
    </source>
</reference>
<dbReference type="GO" id="GO:0005524">
    <property type="term" value="F:ATP binding"/>
    <property type="evidence" value="ECO:0007669"/>
    <property type="project" value="UniProtKB-KW"/>
</dbReference>
<evidence type="ECO:0000313" key="5">
    <source>
        <dbReference type="Proteomes" id="UP000298358"/>
    </source>
</evidence>
<feature type="domain" description="HTH luxR-type" evidence="3">
    <location>
        <begin position="898"/>
        <end position="963"/>
    </location>
</feature>
<dbReference type="PRINTS" id="PR00038">
    <property type="entry name" value="HTHLUXR"/>
</dbReference>
<dbReference type="GO" id="GO:0004016">
    <property type="term" value="F:adenylate cyclase activity"/>
    <property type="evidence" value="ECO:0007669"/>
    <property type="project" value="TreeGrafter"/>
</dbReference>
<evidence type="ECO:0000259" key="3">
    <source>
        <dbReference type="PROSITE" id="PS50043"/>
    </source>
</evidence>
<dbReference type="OrthoDB" id="5476461at2"/>
<organism evidence="4 5">
    <name type="scientific">Microbacterium paludicola</name>
    <dbReference type="NCBI Taxonomy" id="300019"/>
    <lineage>
        <taxon>Bacteria</taxon>
        <taxon>Bacillati</taxon>
        <taxon>Actinomycetota</taxon>
        <taxon>Actinomycetes</taxon>
        <taxon>Micrococcales</taxon>
        <taxon>Microbacteriaceae</taxon>
        <taxon>Microbacterium</taxon>
    </lineage>
</organism>
<dbReference type="Pfam" id="PF00196">
    <property type="entry name" value="GerE"/>
    <property type="match status" value="1"/>
</dbReference>
<dbReference type="Gene3D" id="1.25.40.10">
    <property type="entry name" value="Tetratricopeptide repeat domain"/>
    <property type="match status" value="1"/>
</dbReference>
<dbReference type="PROSITE" id="PS50043">
    <property type="entry name" value="HTH_LUXR_2"/>
    <property type="match status" value="1"/>
</dbReference>
<dbReference type="SMART" id="SM00421">
    <property type="entry name" value="HTH_LUXR"/>
    <property type="match status" value="1"/>
</dbReference>
<dbReference type="SUPFAM" id="SSF46894">
    <property type="entry name" value="C-terminal effector domain of the bipartite response regulators"/>
    <property type="match status" value="1"/>
</dbReference>
<evidence type="ECO:0000313" key="4">
    <source>
        <dbReference type="EMBL" id="TFU34673.1"/>
    </source>
</evidence>
<comment type="caution">
    <text evidence="4">The sequence shown here is derived from an EMBL/GenBank/DDBJ whole genome shotgun (WGS) entry which is preliminary data.</text>
</comment>
<dbReference type="SUPFAM" id="SSF52540">
    <property type="entry name" value="P-loop containing nucleoside triphosphate hydrolases"/>
    <property type="match status" value="1"/>
</dbReference>
<dbReference type="InterPro" id="IPR000792">
    <property type="entry name" value="Tscrpt_reg_LuxR_C"/>
</dbReference>
<evidence type="ECO:0000256" key="1">
    <source>
        <dbReference type="ARBA" id="ARBA00022741"/>
    </source>
</evidence>
<sequence length="965" mass="103936">MQTSELIGRDGELSLLAEVMADVVAGRPRTVALGGEAGIGKTRLLTEFLERHAGAARVLIGRCVDLGGSGDAYTSIAGALRPLITELGADEVNRMTGGQRAMHRLFPQLGVGAEERESTPGGLHESIALLLEAVAVERPLVLVIEDLHWVDPASLAVVRFLTRALSEAPILLIISYRSEDIGRGHIARAFLAELPRDRRALRMDLPRLDRESTRRLMRELRGEVPEETAVDALLERTDGVPFYIEELIDLDACEDGSAGLPDGLRDLLLLRYERLSEASQRIVRHVAVGGVEVEHDLLAAVLGQDPDTLDAAAWEAIGGGVLVATATGYGFRHALMREAILQDFLPGVRERLHERYAIELERRAAEGRPAAAAIAHHWSGARNASRAFPAWLQAMREARAALGYASAAPNAERALALWDRVDDPEAVAGMTRRELMGRTATYLRNAGDVERSLAVLKLALADCPPGTLEHALLLNNQGRGLAMLARPGAIEVYREALATLDTLGGGPKVDLMRADVMVSLSGRLMLIGEDEDALVLAEEGAALARRHAGSSLGREQGVDRLQSVAENLAALCRGHMGQLDAAAAGLERARELAGTDGPALLRYWVNASDHAYHLGEHRRALAIAREGLDAARRYGADRTSGVILASNAADPLTDLGRWNEARELLERSLELAPPGSFRSYLVRGIAWLQLWQGDAAGAQASMADARPQLAQTSRFEVQSRLNVGHVGAEIALALGDLAGAWRDAQALLDADPARLHPGHVPPFSWTVARVISRMRDAGQTEVDLEGAAATLRDILDRASAWWPTHAVWSPAVDAELRPTHAAWDAALAASESERAPVYLRPAALLRSAEWLLAVGDRAAARERLDETLAEAAERDVTSIRNAALALGRSSGLLREATTRTVAEGLTERERQVVELVAAGLSNKQIGERLFISGKTASVHVSAILRKLGAANRAEAAHLARDLIAR</sequence>
<keyword evidence="2" id="KW-0067">ATP-binding</keyword>
<keyword evidence="5" id="KW-1185">Reference proteome</keyword>
<dbReference type="GO" id="GO:0006355">
    <property type="term" value="P:regulation of DNA-templated transcription"/>
    <property type="evidence" value="ECO:0007669"/>
    <property type="project" value="InterPro"/>
</dbReference>
<dbReference type="Gene3D" id="1.10.10.10">
    <property type="entry name" value="Winged helix-like DNA-binding domain superfamily/Winged helix DNA-binding domain"/>
    <property type="match status" value="1"/>
</dbReference>
<dbReference type="GO" id="GO:0005737">
    <property type="term" value="C:cytoplasm"/>
    <property type="evidence" value="ECO:0007669"/>
    <property type="project" value="TreeGrafter"/>
</dbReference>
<dbReference type="InterPro" id="IPR016032">
    <property type="entry name" value="Sig_transdc_resp-reg_C-effctor"/>
</dbReference>